<protein>
    <submittedName>
        <fullName evidence="1">Uncharacterized protein</fullName>
    </submittedName>
</protein>
<dbReference type="RefSeq" id="YP_009885054.1">
    <property type="nucleotide sequence ID" value="NC_049477.1"/>
</dbReference>
<name>A0A6M3A3K8_9CAUD</name>
<dbReference type="KEGG" id="vg:55814427"/>
<reference evidence="1 2" key="1">
    <citation type="submission" date="2019-10" db="EMBL/GenBank/DDBJ databases">
        <title>Complete genomic sequence of the Vibrio alginolyticus prophage vB_ ValM-yong1.</title>
        <authorList>
            <person name="Li D."/>
            <person name="Qin W."/>
            <person name="Tong Y."/>
            <person name="Lin W."/>
            <person name="Xu L."/>
        </authorList>
    </citation>
    <scope>NUCLEOTIDE SEQUENCE [LARGE SCALE GENOMIC DNA]</scope>
</reference>
<keyword evidence="2" id="KW-1185">Reference proteome</keyword>
<organism evidence="1 2">
    <name type="scientific">Vibrio phage vB_ValM-yong1</name>
    <dbReference type="NCBI Taxonomy" id="2660715"/>
    <lineage>
        <taxon>Viruses</taxon>
        <taxon>Duplodnaviria</taxon>
        <taxon>Heunggongvirae</taxon>
        <taxon>Uroviricota</taxon>
        <taxon>Caudoviricetes</taxon>
        <taxon>Peduoviridae</taxon>
        <taxon>Yongunavirus</taxon>
        <taxon>Yongunavirus yong1</taxon>
    </lineage>
</organism>
<evidence type="ECO:0000313" key="1">
    <source>
        <dbReference type="EMBL" id="QGF21292.1"/>
    </source>
</evidence>
<evidence type="ECO:0000313" key="2">
    <source>
        <dbReference type="Proteomes" id="UP000500880"/>
    </source>
</evidence>
<proteinExistence type="predicted"/>
<sequence length="75" mass="8243">MSELHQKAEEFVLCALADDTYGDSEQGNEVGLFLLQLILRHKKGQLRAAQMDELGVKTMPIVVSGDLGCQEITPL</sequence>
<dbReference type="Proteomes" id="UP000500880">
    <property type="component" value="Segment"/>
</dbReference>
<dbReference type="GeneID" id="55814427"/>
<dbReference type="EMBL" id="MN563793">
    <property type="protein sequence ID" value="QGF21292.1"/>
    <property type="molecule type" value="Genomic_DNA"/>
</dbReference>
<accession>A0A6M3A3K8</accession>